<evidence type="ECO:0000313" key="3">
    <source>
        <dbReference type="Proteomes" id="UP000724672"/>
    </source>
</evidence>
<accession>A0A942UYY5</accession>
<name>A0A942UYY5_9FIRM</name>
<keyword evidence="1" id="KW-0812">Transmembrane</keyword>
<keyword evidence="3" id="KW-1185">Reference proteome</keyword>
<reference evidence="2" key="1">
    <citation type="submission" date="2019-12" db="EMBL/GenBank/DDBJ databases">
        <title>Clostridiaceae gen. nov. sp. nov., isolated from sediment in Xinjiang, China.</title>
        <authorList>
            <person name="Zhang R."/>
        </authorList>
    </citation>
    <scope>NUCLEOTIDE SEQUENCE</scope>
    <source>
        <strain evidence="2">D2Q-11</strain>
    </source>
</reference>
<evidence type="ECO:0000256" key="1">
    <source>
        <dbReference type="SAM" id="Phobius"/>
    </source>
</evidence>
<evidence type="ECO:0000313" key="2">
    <source>
        <dbReference type="EMBL" id="MBS4539576.1"/>
    </source>
</evidence>
<proteinExistence type="predicted"/>
<dbReference type="Proteomes" id="UP000724672">
    <property type="component" value="Unassembled WGS sequence"/>
</dbReference>
<dbReference type="RefSeq" id="WP_203367501.1">
    <property type="nucleotide sequence ID" value="NZ_WSFT01000053.1"/>
</dbReference>
<dbReference type="EMBL" id="WSFT01000053">
    <property type="protein sequence ID" value="MBS4539576.1"/>
    <property type="molecule type" value="Genomic_DNA"/>
</dbReference>
<dbReference type="AlphaFoldDB" id="A0A942UYY5"/>
<keyword evidence="1" id="KW-0472">Membrane</keyword>
<organism evidence="2 3">
    <name type="scientific">Anaeromonas frigoriresistens</name>
    <dbReference type="NCBI Taxonomy" id="2683708"/>
    <lineage>
        <taxon>Bacteria</taxon>
        <taxon>Bacillati</taxon>
        <taxon>Bacillota</taxon>
        <taxon>Tissierellia</taxon>
        <taxon>Tissierellales</taxon>
        <taxon>Thermohalobacteraceae</taxon>
        <taxon>Anaeromonas</taxon>
    </lineage>
</organism>
<keyword evidence="1" id="KW-1133">Transmembrane helix</keyword>
<sequence>MKAQKIAGLLIIALSILTFSIQTSLSQLTMYIDQTTPEYWTDISNYIPNTIYISTIIAIGIGLYLIFKKEK</sequence>
<feature type="transmembrane region" description="Helical" evidence="1">
    <location>
        <begin position="50"/>
        <end position="67"/>
    </location>
</feature>
<protein>
    <submittedName>
        <fullName evidence="2">Uncharacterized protein</fullName>
    </submittedName>
</protein>
<comment type="caution">
    <text evidence="2">The sequence shown here is derived from an EMBL/GenBank/DDBJ whole genome shotgun (WGS) entry which is preliminary data.</text>
</comment>
<gene>
    <name evidence="2" type="ORF">GOQ27_13965</name>
</gene>